<evidence type="ECO:0000313" key="5">
    <source>
        <dbReference type="Proteomes" id="UP001595681"/>
    </source>
</evidence>
<proteinExistence type="predicted"/>
<sequence length="213" mass="23292">MTESKAPLICGRREARRQKRQDMILTVAQRYFLEHGYAGTTMSGIAAALGGSKGTLWNYYPSKEQLFAAVLGRVSGAYRVQLSQILDPDADFVATLHRACISLIGKVTSPEAIALHRLIISEGGRFPELSQIFFDLAPRNTRSLMAQFLESAMAKGQLRRADPADAARALMALIMAGSHQQLLMSQIDAPDPAGIERDANFAVDLLLRAYAPD</sequence>
<dbReference type="Gene3D" id="1.10.10.60">
    <property type="entry name" value="Homeodomain-like"/>
    <property type="match status" value="1"/>
</dbReference>
<keyword evidence="5" id="KW-1185">Reference proteome</keyword>
<accession>A0ABV7NI50</accession>
<evidence type="ECO:0000256" key="1">
    <source>
        <dbReference type="ARBA" id="ARBA00023125"/>
    </source>
</evidence>
<dbReference type="Pfam" id="PF00440">
    <property type="entry name" value="TetR_N"/>
    <property type="match status" value="1"/>
</dbReference>
<gene>
    <name evidence="4" type="ORF">ACFOKF_15135</name>
</gene>
<feature type="domain" description="HTH tetR-type" evidence="3">
    <location>
        <begin position="18"/>
        <end position="78"/>
    </location>
</feature>
<dbReference type="Pfam" id="PF14246">
    <property type="entry name" value="TetR_C_7"/>
    <property type="match status" value="1"/>
</dbReference>
<evidence type="ECO:0000259" key="3">
    <source>
        <dbReference type="PROSITE" id="PS50977"/>
    </source>
</evidence>
<dbReference type="Gene3D" id="1.10.357.10">
    <property type="entry name" value="Tetracycline Repressor, domain 2"/>
    <property type="match status" value="1"/>
</dbReference>
<evidence type="ECO:0000313" key="4">
    <source>
        <dbReference type="EMBL" id="MFC3442507.1"/>
    </source>
</evidence>
<dbReference type="RefSeq" id="WP_380796663.1">
    <property type="nucleotide sequence ID" value="NZ_JBHRVU010000004.1"/>
</dbReference>
<reference evidence="5" key="1">
    <citation type="journal article" date="2019" name="Int. J. Syst. Evol. Microbiol.">
        <title>The Global Catalogue of Microorganisms (GCM) 10K type strain sequencing project: providing services to taxonomists for standard genome sequencing and annotation.</title>
        <authorList>
            <consortium name="The Broad Institute Genomics Platform"/>
            <consortium name="The Broad Institute Genome Sequencing Center for Infectious Disease"/>
            <person name="Wu L."/>
            <person name="Ma J."/>
        </authorList>
    </citation>
    <scope>NUCLEOTIDE SEQUENCE [LARGE SCALE GENOMIC DNA]</scope>
    <source>
        <strain evidence="5">CCM 7491</strain>
    </source>
</reference>
<name>A0ABV7NI50_9SPHN</name>
<dbReference type="Proteomes" id="UP001595681">
    <property type="component" value="Unassembled WGS sequence"/>
</dbReference>
<dbReference type="InterPro" id="IPR001647">
    <property type="entry name" value="HTH_TetR"/>
</dbReference>
<dbReference type="InterPro" id="IPR036271">
    <property type="entry name" value="Tet_transcr_reg_TetR-rel_C_sf"/>
</dbReference>
<dbReference type="SUPFAM" id="SSF48498">
    <property type="entry name" value="Tetracyclin repressor-like, C-terminal domain"/>
    <property type="match status" value="1"/>
</dbReference>
<dbReference type="PANTHER" id="PTHR30055:SF146">
    <property type="entry name" value="HTH-TYPE TRANSCRIPTIONAL DUAL REGULATOR CECR"/>
    <property type="match status" value="1"/>
</dbReference>
<dbReference type="InterPro" id="IPR009057">
    <property type="entry name" value="Homeodomain-like_sf"/>
</dbReference>
<organism evidence="4 5">
    <name type="scientific">Sphingobium rhizovicinum</name>
    <dbReference type="NCBI Taxonomy" id="432308"/>
    <lineage>
        <taxon>Bacteria</taxon>
        <taxon>Pseudomonadati</taxon>
        <taxon>Pseudomonadota</taxon>
        <taxon>Alphaproteobacteria</taxon>
        <taxon>Sphingomonadales</taxon>
        <taxon>Sphingomonadaceae</taxon>
        <taxon>Sphingobium</taxon>
    </lineage>
</organism>
<dbReference type="InterPro" id="IPR039536">
    <property type="entry name" value="TetR_C_Proteobacteria"/>
</dbReference>
<dbReference type="PRINTS" id="PR00455">
    <property type="entry name" value="HTHTETR"/>
</dbReference>
<dbReference type="EMBL" id="JBHRVU010000004">
    <property type="protein sequence ID" value="MFC3442507.1"/>
    <property type="molecule type" value="Genomic_DNA"/>
</dbReference>
<dbReference type="SUPFAM" id="SSF46689">
    <property type="entry name" value="Homeodomain-like"/>
    <property type="match status" value="1"/>
</dbReference>
<dbReference type="InterPro" id="IPR050109">
    <property type="entry name" value="HTH-type_TetR-like_transc_reg"/>
</dbReference>
<dbReference type="PANTHER" id="PTHR30055">
    <property type="entry name" value="HTH-TYPE TRANSCRIPTIONAL REGULATOR RUTR"/>
    <property type="match status" value="1"/>
</dbReference>
<keyword evidence="1 2" id="KW-0238">DNA-binding</keyword>
<dbReference type="PROSITE" id="PS50977">
    <property type="entry name" value="HTH_TETR_2"/>
    <property type="match status" value="1"/>
</dbReference>
<protein>
    <submittedName>
        <fullName evidence="4">TetR/AcrR family transcriptional regulator</fullName>
    </submittedName>
</protein>
<comment type="caution">
    <text evidence="4">The sequence shown here is derived from an EMBL/GenBank/DDBJ whole genome shotgun (WGS) entry which is preliminary data.</text>
</comment>
<evidence type="ECO:0000256" key="2">
    <source>
        <dbReference type="PROSITE-ProRule" id="PRU00335"/>
    </source>
</evidence>
<feature type="DNA-binding region" description="H-T-H motif" evidence="2">
    <location>
        <begin position="41"/>
        <end position="60"/>
    </location>
</feature>